<feature type="compositionally biased region" description="Basic and acidic residues" evidence="1">
    <location>
        <begin position="269"/>
        <end position="282"/>
    </location>
</feature>
<proteinExistence type="predicted"/>
<accession>A0A6J8B0N0</accession>
<keyword evidence="2" id="KW-1133">Transmembrane helix</keyword>
<evidence type="ECO:0000313" key="3">
    <source>
        <dbReference type="EMBL" id="CAC5376520.1"/>
    </source>
</evidence>
<feature type="region of interest" description="Disordered" evidence="1">
    <location>
        <begin position="260"/>
        <end position="288"/>
    </location>
</feature>
<keyword evidence="4" id="KW-1185">Reference proteome</keyword>
<sequence length="288" mass="32188">MNISKVSTEAVLTFDDLTYIDQINYSCSSVYLDQNSKTERRNSGFTSLFFKGYNSIGITDADNQAIIRCIVNSPLAQPTMYIDTMPMEVQSPDLETTIETRRTTSGTTIGINGTDSTDQPELISASEYIAFYVCVGIAVLLLLIVGICVCKRTGKKKSSRYQVNEKSNTSLSKQTIQFKQVSLADSYEKIPLQIDTGKETTMVDIVDIQKQNMVYIESLEKDDKNKFSTNSSSQHTEYAQVNETDKTQYLNNTQTQTISIQKGMQSQDSQKDINDHSAEKITNKTVGI</sequence>
<evidence type="ECO:0000256" key="2">
    <source>
        <dbReference type="SAM" id="Phobius"/>
    </source>
</evidence>
<evidence type="ECO:0000256" key="1">
    <source>
        <dbReference type="SAM" id="MobiDB-lite"/>
    </source>
</evidence>
<dbReference type="Proteomes" id="UP000507470">
    <property type="component" value="Unassembled WGS sequence"/>
</dbReference>
<organism evidence="3 4">
    <name type="scientific">Mytilus coruscus</name>
    <name type="common">Sea mussel</name>
    <dbReference type="NCBI Taxonomy" id="42192"/>
    <lineage>
        <taxon>Eukaryota</taxon>
        <taxon>Metazoa</taxon>
        <taxon>Spiralia</taxon>
        <taxon>Lophotrochozoa</taxon>
        <taxon>Mollusca</taxon>
        <taxon>Bivalvia</taxon>
        <taxon>Autobranchia</taxon>
        <taxon>Pteriomorphia</taxon>
        <taxon>Mytilida</taxon>
        <taxon>Mytiloidea</taxon>
        <taxon>Mytilidae</taxon>
        <taxon>Mytilinae</taxon>
        <taxon>Mytilus</taxon>
    </lineage>
</organism>
<feature type="transmembrane region" description="Helical" evidence="2">
    <location>
        <begin position="129"/>
        <end position="150"/>
    </location>
</feature>
<reference evidence="3 4" key="1">
    <citation type="submission" date="2020-06" db="EMBL/GenBank/DDBJ databases">
        <authorList>
            <person name="Li R."/>
            <person name="Bekaert M."/>
        </authorList>
    </citation>
    <scope>NUCLEOTIDE SEQUENCE [LARGE SCALE GENOMIC DNA]</scope>
    <source>
        <strain evidence="4">wild</strain>
    </source>
</reference>
<dbReference type="AlphaFoldDB" id="A0A6J8B0N0"/>
<gene>
    <name evidence="3" type="ORF">MCOR_13141</name>
</gene>
<keyword evidence="2" id="KW-0472">Membrane</keyword>
<name>A0A6J8B0N0_MYTCO</name>
<keyword evidence="2" id="KW-0812">Transmembrane</keyword>
<dbReference type="EMBL" id="CACVKT020002202">
    <property type="protein sequence ID" value="CAC5376520.1"/>
    <property type="molecule type" value="Genomic_DNA"/>
</dbReference>
<dbReference type="OrthoDB" id="10028801at2759"/>
<protein>
    <submittedName>
        <fullName evidence="3">Uncharacterized protein</fullName>
    </submittedName>
</protein>
<evidence type="ECO:0000313" key="4">
    <source>
        <dbReference type="Proteomes" id="UP000507470"/>
    </source>
</evidence>